<evidence type="ECO:0000256" key="1">
    <source>
        <dbReference type="SAM" id="MobiDB-lite"/>
    </source>
</evidence>
<evidence type="ECO:0000313" key="2">
    <source>
        <dbReference type="EMBL" id="KMW67569.1"/>
    </source>
</evidence>
<protein>
    <submittedName>
        <fullName evidence="2">Uncharacterized protein</fullName>
    </submittedName>
</protein>
<name>A0A0J9HEW6_AJEDA</name>
<proteinExistence type="predicted"/>
<dbReference type="AlphaFoldDB" id="A0A0J9HEW6"/>
<sequence>MGSFDSNYSQKAITRFAYLQQSSTRGCKIPHTPELPSQITTKRSHSLTDSTDSRNGPLDDLFNLIDCLLGSTASFLPEAAIHARVFRNTLPSLFLPLFFPRAKSRKEKTRIGLRLT</sequence>
<dbReference type="Proteomes" id="UP000007802">
    <property type="component" value="Unassembled WGS sequence"/>
</dbReference>
<gene>
    <name evidence="2" type="ORF">BDDG_12193</name>
</gene>
<feature type="region of interest" description="Disordered" evidence="1">
    <location>
        <begin position="27"/>
        <end position="54"/>
    </location>
</feature>
<feature type="compositionally biased region" description="Polar residues" evidence="1">
    <location>
        <begin position="35"/>
        <end position="54"/>
    </location>
</feature>
<reference evidence="2" key="1">
    <citation type="submission" date="2010-03" db="EMBL/GenBank/DDBJ databases">
        <title>Annotation of Blastomyces dermatitidis strain ATCC 18188.</title>
        <authorList>
            <consortium name="The Broad Institute Genome Sequencing Platform"/>
            <consortium name="Broad Institute Genome Sequencing Center for Infectious Disease."/>
            <person name="Cuomo C."/>
            <person name="Klein B."/>
            <person name="Sullivan T."/>
            <person name="Heitman J."/>
            <person name="Young S."/>
            <person name="Zeng Q."/>
            <person name="Gargeya S."/>
            <person name="Alvarado L."/>
            <person name="Berlin A.M."/>
            <person name="Chapman S.B."/>
            <person name="Chen Z."/>
            <person name="Freedman E."/>
            <person name="Gellesch M."/>
            <person name="Goldberg J."/>
            <person name="Griggs A."/>
            <person name="Gujja S."/>
            <person name="Heilman E."/>
            <person name="Heiman D."/>
            <person name="Howarth C."/>
            <person name="Mehta T."/>
            <person name="Neiman D."/>
            <person name="Pearson M."/>
            <person name="Roberts A."/>
            <person name="Saif S."/>
            <person name="Shea T."/>
            <person name="Shenoy N."/>
            <person name="Sisk P."/>
            <person name="Stolte C."/>
            <person name="Sykes S."/>
            <person name="White J."/>
            <person name="Yandava C."/>
            <person name="Haas B."/>
            <person name="Nusbaum C."/>
            <person name="Birren B."/>
        </authorList>
    </citation>
    <scope>NUCLEOTIDE SEQUENCE</scope>
    <source>
        <strain evidence="2">ATCC 18188</strain>
    </source>
</reference>
<dbReference type="EMBL" id="GG749427">
    <property type="protein sequence ID" value="KMW67569.1"/>
    <property type="molecule type" value="Genomic_DNA"/>
</dbReference>
<accession>A0A0J9HEW6</accession>
<organism evidence="2">
    <name type="scientific">Ajellomyces dermatitidis (strain ATCC 18188 / CBS 674.68)</name>
    <name type="common">Blastomyces dermatitidis</name>
    <dbReference type="NCBI Taxonomy" id="653446"/>
    <lineage>
        <taxon>Eukaryota</taxon>
        <taxon>Fungi</taxon>
        <taxon>Dikarya</taxon>
        <taxon>Ascomycota</taxon>
        <taxon>Pezizomycotina</taxon>
        <taxon>Eurotiomycetes</taxon>
        <taxon>Eurotiomycetidae</taxon>
        <taxon>Onygenales</taxon>
        <taxon>Ajellomycetaceae</taxon>
        <taxon>Blastomyces</taxon>
    </lineage>
</organism>